<comment type="caution">
    <text evidence="1">The sequence shown here is derived from an EMBL/GenBank/DDBJ whole genome shotgun (WGS) entry which is preliminary data.</text>
</comment>
<proteinExistence type="predicted"/>
<sequence>MQTPRLSGAWGKMLHTQTPRLLDAWSKSKVLQTQTPRFFDAWSKVLQTQPPRLLMRGVGFFKCKLHDVVMRRNVAKTPTLLRYNHVIPLHVDHQVRLSRSSSLFTRVRNASGGHNVGLGSQIIQNLSPNVFYCFDCIESYNQEKLRGFPLAEIKCPGSGCTQILDPLVRRSFLAKKLFERWCHMLCESTLTQHQTAYRPYQNCSTLILNEREKNPSKSTYHLCKRQLCFDFCGKQTWRGILYMEHVEMTKKKIVWCSEQILHELL</sequence>
<keyword evidence="2" id="KW-1185">Reference proteome</keyword>
<dbReference type="AlphaFoldDB" id="A0A835LCH7"/>
<gene>
    <name evidence="1" type="ORF">IFM89_034201</name>
</gene>
<protein>
    <submittedName>
        <fullName evidence="1">Uncharacterized protein</fullName>
    </submittedName>
</protein>
<dbReference type="SUPFAM" id="SSF57850">
    <property type="entry name" value="RING/U-box"/>
    <property type="match status" value="1"/>
</dbReference>
<dbReference type="InterPro" id="IPR013083">
    <property type="entry name" value="Znf_RING/FYVE/PHD"/>
</dbReference>
<dbReference type="Gene3D" id="3.30.40.10">
    <property type="entry name" value="Zinc/RING finger domain, C3HC4 (zinc finger)"/>
    <property type="match status" value="1"/>
</dbReference>
<reference evidence="1 2" key="1">
    <citation type="submission" date="2020-10" db="EMBL/GenBank/DDBJ databases">
        <title>The Coptis chinensis genome and diversification of protoberbering-type alkaloids.</title>
        <authorList>
            <person name="Wang B."/>
            <person name="Shu S."/>
            <person name="Song C."/>
            <person name="Liu Y."/>
        </authorList>
    </citation>
    <scope>NUCLEOTIDE SEQUENCE [LARGE SCALE GENOMIC DNA]</scope>
    <source>
        <strain evidence="1">HL-2020</strain>
        <tissue evidence="1">Leaf</tissue>
    </source>
</reference>
<dbReference type="OrthoDB" id="10009520at2759"/>
<organism evidence="1 2">
    <name type="scientific">Coptis chinensis</name>
    <dbReference type="NCBI Taxonomy" id="261450"/>
    <lineage>
        <taxon>Eukaryota</taxon>
        <taxon>Viridiplantae</taxon>
        <taxon>Streptophyta</taxon>
        <taxon>Embryophyta</taxon>
        <taxon>Tracheophyta</taxon>
        <taxon>Spermatophyta</taxon>
        <taxon>Magnoliopsida</taxon>
        <taxon>Ranunculales</taxon>
        <taxon>Ranunculaceae</taxon>
        <taxon>Coptidoideae</taxon>
        <taxon>Coptis</taxon>
    </lineage>
</organism>
<dbReference type="InterPro" id="IPR031127">
    <property type="entry name" value="E3_UB_ligase_RBR"/>
</dbReference>
<dbReference type="Proteomes" id="UP000631114">
    <property type="component" value="Unassembled WGS sequence"/>
</dbReference>
<evidence type="ECO:0000313" key="1">
    <source>
        <dbReference type="EMBL" id="KAF9590408.1"/>
    </source>
</evidence>
<evidence type="ECO:0000313" key="2">
    <source>
        <dbReference type="Proteomes" id="UP000631114"/>
    </source>
</evidence>
<dbReference type="PANTHER" id="PTHR11685">
    <property type="entry name" value="RBR FAMILY RING FINGER AND IBR DOMAIN-CONTAINING"/>
    <property type="match status" value="1"/>
</dbReference>
<dbReference type="GO" id="GO:0016567">
    <property type="term" value="P:protein ubiquitination"/>
    <property type="evidence" value="ECO:0007669"/>
    <property type="project" value="InterPro"/>
</dbReference>
<name>A0A835LCH7_9MAGN</name>
<dbReference type="GO" id="GO:0004842">
    <property type="term" value="F:ubiquitin-protein transferase activity"/>
    <property type="evidence" value="ECO:0007669"/>
    <property type="project" value="InterPro"/>
</dbReference>
<accession>A0A835LCH7</accession>
<dbReference type="EMBL" id="JADFTS010000009">
    <property type="protein sequence ID" value="KAF9590408.1"/>
    <property type="molecule type" value="Genomic_DNA"/>
</dbReference>